<proteinExistence type="predicted"/>
<name>A0A0G4QE80_9GAMM</name>
<dbReference type="Proteomes" id="UP000183920">
    <property type="component" value="Unassembled WGS sequence"/>
</dbReference>
<sequence>MTHWRDKLFSKSLLSIDRNIDFPNVFPTSTPSLFSLLTPYEIGDVPLPDELNLLSESHLKEKSNNESIPFSWSAGAREGIILHQRIGRAIEQQPSQQSCEEFVLSLYNAIKHVVLLPDKDHITSFYAIACQDKLAPITYLSQLIDQIEQDEVLVKNEIYFQLILWILKLSPDKNPVKIALGLLRSFHDNTSQHLLLLFALHPEFTLYAIHSLKQRLSCEEFEPFLYSLGQRTKGWGRIQFIEYLPTALSVNNRYWLLTEGYKNNVMTEYVAYDCVTKGKLLEMLHTHPLNNTLLLGCSDLLRALINGGPAKDIYDYIEGVHVCKAFISQVDALPPKELKLLHCVCEIADFVQNSGEDWLLLEALGWDDHVQQQIMSVSQNIIQKPEWSTLIIEALQHPSRSKNYQASLVAKSLRLDIWELLFSLQKDNPNADWWHQLMQTDASHKIERVVKLAEQQIALTQLASTDEPLIATDSEYQPHHAVEYIMQDLGGFPGIGWSLIKRQLHSPILRDRNMALNVLSTWSDTLLPHDLYGELTQALTIETDKNAYQRMKLFLVNHQGNEEH</sequence>
<evidence type="ECO:0000313" key="2">
    <source>
        <dbReference type="Proteomes" id="UP000183920"/>
    </source>
</evidence>
<reference evidence="2" key="1">
    <citation type="submission" date="2015-06" db="EMBL/GenBank/DDBJ databases">
        <authorList>
            <person name="Urmite Genomes"/>
        </authorList>
    </citation>
    <scope>NUCLEOTIDE SEQUENCE [LARGE SCALE GENOMIC DNA]</scope>
    <source>
        <strain evidence="2">CSUR P1867</strain>
    </source>
</reference>
<dbReference type="RefSeq" id="WP_072064575.1">
    <property type="nucleotide sequence ID" value="NZ_CVRY01000006.1"/>
</dbReference>
<accession>A0A0G4QE80</accession>
<dbReference type="AlphaFoldDB" id="A0A0G4QE80"/>
<organism evidence="1 2">
    <name type="scientific">Proteus penneri</name>
    <dbReference type="NCBI Taxonomy" id="102862"/>
    <lineage>
        <taxon>Bacteria</taxon>
        <taxon>Pseudomonadati</taxon>
        <taxon>Pseudomonadota</taxon>
        <taxon>Gammaproteobacteria</taxon>
        <taxon>Enterobacterales</taxon>
        <taxon>Morganellaceae</taxon>
        <taxon>Proteus</taxon>
    </lineage>
</organism>
<gene>
    <name evidence="1" type="ORF">BN1804_02901</name>
</gene>
<evidence type="ECO:0000313" key="1">
    <source>
        <dbReference type="EMBL" id="CRL64252.1"/>
    </source>
</evidence>
<dbReference type="EMBL" id="CVRY01000006">
    <property type="protein sequence ID" value="CRL64252.1"/>
    <property type="molecule type" value="Genomic_DNA"/>
</dbReference>
<protein>
    <submittedName>
        <fullName evidence="1">Uncharacterized protein</fullName>
    </submittedName>
</protein>